<proteinExistence type="inferred from homology"/>
<gene>
    <name evidence="6" type="ORF">AWRI4619_LOCUS6637</name>
</gene>
<evidence type="ECO:0000259" key="5">
    <source>
        <dbReference type="PROSITE" id="PS51767"/>
    </source>
</evidence>
<dbReference type="PROSITE" id="PS00141">
    <property type="entry name" value="ASP_PROTEASE"/>
    <property type="match status" value="2"/>
</dbReference>
<keyword evidence="4" id="KW-0378">Hydrolase</keyword>
<dbReference type="InterPro" id="IPR034164">
    <property type="entry name" value="Pepsin-like_dom"/>
</dbReference>
<dbReference type="InterPro" id="IPR001969">
    <property type="entry name" value="Aspartic_peptidase_AS"/>
</dbReference>
<dbReference type="Gene3D" id="2.40.70.10">
    <property type="entry name" value="Acid Proteases"/>
    <property type="match status" value="2"/>
</dbReference>
<reference evidence="6" key="1">
    <citation type="submission" date="2020-06" db="EMBL/GenBank/DDBJ databases">
        <authorList>
            <person name="Onetto C."/>
        </authorList>
    </citation>
    <scope>NUCLEOTIDE SEQUENCE</scope>
</reference>
<feature type="active site" evidence="3">
    <location>
        <position position="113"/>
    </location>
</feature>
<dbReference type="GO" id="GO:0000324">
    <property type="term" value="C:fungal-type vacuole"/>
    <property type="evidence" value="ECO:0007669"/>
    <property type="project" value="TreeGrafter"/>
</dbReference>
<evidence type="ECO:0000256" key="2">
    <source>
        <dbReference type="ARBA" id="ARBA00022750"/>
    </source>
</evidence>
<dbReference type="PRINTS" id="PR00792">
    <property type="entry name" value="PEPSIN"/>
</dbReference>
<dbReference type="PANTHER" id="PTHR47966:SF47">
    <property type="entry name" value="ENDOPEPTIDASE, PUTATIVE (AFU_ORTHOLOGUE AFUA_3G01220)-RELATED"/>
    <property type="match status" value="1"/>
</dbReference>
<dbReference type="PANTHER" id="PTHR47966">
    <property type="entry name" value="BETA-SITE APP-CLEAVING ENZYME, ISOFORM A-RELATED"/>
    <property type="match status" value="1"/>
</dbReference>
<dbReference type="SUPFAM" id="SSF50630">
    <property type="entry name" value="Acid proteases"/>
    <property type="match status" value="1"/>
</dbReference>
<dbReference type="GO" id="GO:0004190">
    <property type="term" value="F:aspartic-type endopeptidase activity"/>
    <property type="evidence" value="ECO:0007669"/>
    <property type="project" value="UniProtKB-KW"/>
</dbReference>
<evidence type="ECO:0000313" key="6">
    <source>
        <dbReference type="EMBL" id="CAD0091244.1"/>
    </source>
</evidence>
<evidence type="ECO:0000256" key="4">
    <source>
        <dbReference type="RuleBase" id="RU000454"/>
    </source>
</evidence>
<dbReference type="EMBL" id="CAIJEN010000012">
    <property type="protein sequence ID" value="CAD0091244.1"/>
    <property type="molecule type" value="Genomic_DNA"/>
</dbReference>
<dbReference type="AlphaFoldDB" id="A0A9N8JTF0"/>
<dbReference type="Pfam" id="PF00026">
    <property type="entry name" value="Asp"/>
    <property type="match status" value="1"/>
</dbReference>
<evidence type="ECO:0000313" key="7">
    <source>
        <dbReference type="Proteomes" id="UP000716446"/>
    </source>
</evidence>
<feature type="active site" evidence="3">
    <location>
        <position position="351"/>
    </location>
</feature>
<comment type="similarity">
    <text evidence="1 4">Belongs to the peptidase A1 family.</text>
</comment>
<feature type="domain" description="Peptidase A1" evidence="5">
    <location>
        <begin position="97"/>
        <end position="456"/>
    </location>
</feature>
<dbReference type="Proteomes" id="UP000716446">
    <property type="component" value="Unassembled WGS sequence"/>
</dbReference>
<organism evidence="6 7">
    <name type="scientific">Aureobasidium vineae</name>
    <dbReference type="NCBI Taxonomy" id="2773715"/>
    <lineage>
        <taxon>Eukaryota</taxon>
        <taxon>Fungi</taxon>
        <taxon>Dikarya</taxon>
        <taxon>Ascomycota</taxon>
        <taxon>Pezizomycotina</taxon>
        <taxon>Dothideomycetes</taxon>
        <taxon>Dothideomycetidae</taxon>
        <taxon>Dothideales</taxon>
        <taxon>Saccotheciaceae</taxon>
        <taxon>Aureobasidium</taxon>
    </lineage>
</organism>
<dbReference type="InterPro" id="IPR021109">
    <property type="entry name" value="Peptidase_aspartic_dom_sf"/>
</dbReference>
<dbReference type="PROSITE" id="PS51767">
    <property type="entry name" value="PEPTIDASE_A1"/>
    <property type="match status" value="1"/>
</dbReference>
<dbReference type="InterPro" id="IPR033121">
    <property type="entry name" value="PEPTIDASE_A1"/>
</dbReference>
<name>A0A9N8JTF0_9PEZI</name>
<keyword evidence="4" id="KW-0645">Protease</keyword>
<evidence type="ECO:0000256" key="3">
    <source>
        <dbReference type="PIRSR" id="PIRSR601461-1"/>
    </source>
</evidence>
<feature type="non-terminal residue" evidence="6">
    <location>
        <position position="1"/>
    </location>
</feature>
<dbReference type="GO" id="GO:0006508">
    <property type="term" value="P:proteolysis"/>
    <property type="evidence" value="ECO:0007669"/>
    <property type="project" value="UniProtKB-KW"/>
</dbReference>
<keyword evidence="2 4" id="KW-0064">Aspartyl protease</keyword>
<sequence>MRFHQAATLAAFSVPIAARGDFDFKVNQPRRLVAVQKPSPDRVTAHSINLGRANTEVNSLSAGYLQAIRSGKHVDGVYSRLRNGTVDLVSVNAGSVFLAPLTAGAETFEVVIDTGSSDTWLVNSQFTCVDPMNSAVQSEADCMFGPAYSLTSTAEQIPNRNFNISYADGERLNGEMITEDLTFAGITVENQTMGLVTYAGWYGDGASSGLVGLAYASLTNQYGGNNPSADVAGLTIPYNPLLTGMFAQNLTAPLFSIALDRDVSRSAQSAGGVLAVGGIPNIPHGAFWASANISVVGVDASTGQPEYQFYAISVDGWAVSKYWNAEFDVKMTGNMRKTPLLGAPTRNVIVDSGTSLIYAPTAVAAALAAAFNPPAAVNPSYGLYTVACNATVPLFGVTVSSKVFYINPLDLIIDTGPGFCVMGVQDNNGGLTIIGDVFMRNVLTVFDVGAAQVRFSARTCQLTDGTITTGGKLTFYEESHISLIVFDGYLIATRDIESYI</sequence>
<evidence type="ECO:0000256" key="1">
    <source>
        <dbReference type="ARBA" id="ARBA00007447"/>
    </source>
</evidence>
<protein>
    <recommendedName>
        <fullName evidence="5">Peptidase A1 domain-containing protein</fullName>
    </recommendedName>
</protein>
<keyword evidence="7" id="KW-1185">Reference proteome</keyword>
<accession>A0A9N8JTF0</accession>
<dbReference type="CDD" id="cd05471">
    <property type="entry name" value="pepsin_like"/>
    <property type="match status" value="1"/>
</dbReference>
<dbReference type="InterPro" id="IPR001461">
    <property type="entry name" value="Aspartic_peptidase_A1"/>
</dbReference>
<comment type="caution">
    <text evidence="6">The sequence shown here is derived from an EMBL/GenBank/DDBJ whole genome shotgun (WGS) entry which is preliminary data.</text>
</comment>